<gene>
    <name evidence="2" type="ORF">JOF35_002200</name>
</gene>
<reference evidence="2 3" key="1">
    <citation type="submission" date="2023-07" db="EMBL/GenBank/DDBJ databases">
        <title>Sequencing the genomes of 1000 actinobacteria strains.</title>
        <authorList>
            <person name="Klenk H.-P."/>
        </authorList>
    </citation>
    <scope>NUCLEOTIDE SEQUENCE [LARGE SCALE GENOMIC DNA]</scope>
    <source>
        <strain evidence="2 3">DSM 41600</strain>
    </source>
</reference>
<dbReference type="Proteomes" id="UP001234880">
    <property type="component" value="Unassembled WGS sequence"/>
</dbReference>
<feature type="domain" description="Transposase IS204/IS1001/IS1096/IS1165 DDE" evidence="1">
    <location>
        <begin position="31"/>
        <end position="90"/>
    </location>
</feature>
<keyword evidence="3" id="KW-1185">Reference proteome</keyword>
<name>A0ABT9KND3_9ACTN</name>
<accession>A0ABT9KND3</accession>
<comment type="caution">
    <text evidence="2">The sequence shown here is derived from an EMBL/GenBank/DDBJ whole genome shotgun (WGS) entry which is preliminary data.</text>
</comment>
<organism evidence="2 3">
    <name type="scientific">Streptomyces demainii</name>
    <dbReference type="NCBI Taxonomy" id="588122"/>
    <lineage>
        <taxon>Bacteria</taxon>
        <taxon>Bacillati</taxon>
        <taxon>Actinomycetota</taxon>
        <taxon>Actinomycetes</taxon>
        <taxon>Kitasatosporales</taxon>
        <taxon>Streptomycetaceae</taxon>
        <taxon>Streptomyces</taxon>
    </lineage>
</organism>
<dbReference type="EMBL" id="JAURUE010000001">
    <property type="protein sequence ID" value="MDP9609923.1"/>
    <property type="molecule type" value="Genomic_DNA"/>
</dbReference>
<evidence type="ECO:0000313" key="3">
    <source>
        <dbReference type="Proteomes" id="UP001234880"/>
    </source>
</evidence>
<proteinExistence type="predicted"/>
<evidence type="ECO:0000259" key="1">
    <source>
        <dbReference type="Pfam" id="PF01610"/>
    </source>
</evidence>
<sequence length="108" mass="11842">MDDHRLSRTRPQRRPQLTQQLITSLSSGVPRALTELVTLGRTLKKRAADVLACFDRPGTSNGPTEAINGRLDHLRGSALGFRNLTNYIARSLMETGGFRACIECSATS</sequence>
<protein>
    <submittedName>
        <fullName evidence="2">Transposase</fullName>
    </submittedName>
</protein>
<dbReference type="Pfam" id="PF01610">
    <property type="entry name" value="DDE_Tnp_ISL3"/>
    <property type="match status" value="1"/>
</dbReference>
<dbReference type="InterPro" id="IPR002560">
    <property type="entry name" value="Transposase_DDE"/>
</dbReference>
<evidence type="ECO:0000313" key="2">
    <source>
        <dbReference type="EMBL" id="MDP9609923.1"/>
    </source>
</evidence>